<protein>
    <submittedName>
        <fullName evidence="2">Uncharacterized protein</fullName>
    </submittedName>
</protein>
<reference evidence="2 3" key="1">
    <citation type="submission" date="2016-05" db="EMBL/GenBank/DDBJ databases">
        <title>Comparative analysis of secretome profiles of manganese(II)-oxidizing ascomycete fungi.</title>
        <authorList>
            <consortium name="DOE Joint Genome Institute"/>
            <person name="Zeiner C.A."/>
            <person name="Purvine S.O."/>
            <person name="Zink E.M."/>
            <person name="Wu S."/>
            <person name="Pasa-Tolic L."/>
            <person name="Chaput D.L."/>
            <person name="Haridas S."/>
            <person name="Grigoriev I.V."/>
            <person name="Santelli C.M."/>
            <person name="Hansel C.M."/>
        </authorList>
    </citation>
    <scope>NUCLEOTIDE SEQUENCE [LARGE SCALE GENOMIC DNA]</scope>
    <source>
        <strain evidence="2 3">AP3s5-JAC2a</strain>
    </source>
</reference>
<dbReference type="OrthoDB" id="3645916at2759"/>
<feature type="compositionally biased region" description="Polar residues" evidence="1">
    <location>
        <begin position="50"/>
        <end position="61"/>
    </location>
</feature>
<name>A0A177C527_9PLEO</name>
<organism evidence="2 3">
    <name type="scientific">Paraphaeosphaeria sporulosa</name>
    <dbReference type="NCBI Taxonomy" id="1460663"/>
    <lineage>
        <taxon>Eukaryota</taxon>
        <taxon>Fungi</taxon>
        <taxon>Dikarya</taxon>
        <taxon>Ascomycota</taxon>
        <taxon>Pezizomycotina</taxon>
        <taxon>Dothideomycetes</taxon>
        <taxon>Pleosporomycetidae</taxon>
        <taxon>Pleosporales</taxon>
        <taxon>Massarineae</taxon>
        <taxon>Didymosphaeriaceae</taxon>
        <taxon>Paraphaeosphaeria</taxon>
    </lineage>
</organism>
<sequence>MRAAPVAPCCRLHLLAPDRLTGDLLRALPSTSSKQSPGAEREETARDRTSPSAQSSASDTQPGAADVLRISRAAARIAGLLHDLKRELAALDATAPVETRGSLGVIIKTPGDNTNSIRLNDVAQRERVEFCYKRPGFGTHGRHP</sequence>
<feature type="compositionally biased region" description="Basic and acidic residues" evidence="1">
    <location>
        <begin position="39"/>
        <end position="49"/>
    </location>
</feature>
<dbReference type="GeneID" id="28762448"/>
<evidence type="ECO:0000313" key="2">
    <source>
        <dbReference type="EMBL" id="OAG02615.1"/>
    </source>
</evidence>
<accession>A0A177C527</accession>
<dbReference type="Proteomes" id="UP000077069">
    <property type="component" value="Unassembled WGS sequence"/>
</dbReference>
<dbReference type="InParanoid" id="A0A177C527"/>
<dbReference type="RefSeq" id="XP_018032980.1">
    <property type="nucleotide sequence ID" value="XM_018178962.1"/>
</dbReference>
<dbReference type="EMBL" id="KV441555">
    <property type="protein sequence ID" value="OAG02615.1"/>
    <property type="molecule type" value="Genomic_DNA"/>
</dbReference>
<feature type="region of interest" description="Disordered" evidence="1">
    <location>
        <begin position="28"/>
        <end position="65"/>
    </location>
</feature>
<gene>
    <name evidence="2" type="ORF">CC84DRAFT_1166448</name>
</gene>
<keyword evidence="3" id="KW-1185">Reference proteome</keyword>
<dbReference type="AlphaFoldDB" id="A0A177C527"/>
<evidence type="ECO:0000313" key="3">
    <source>
        <dbReference type="Proteomes" id="UP000077069"/>
    </source>
</evidence>
<proteinExistence type="predicted"/>
<evidence type="ECO:0000256" key="1">
    <source>
        <dbReference type="SAM" id="MobiDB-lite"/>
    </source>
</evidence>